<name>A0A6A6C2E4_ZASCE</name>
<dbReference type="Proteomes" id="UP000799537">
    <property type="component" value="Unassembled WGS sequence"/>
</dbReference>
<evidence type="ECO:0000313" key="1">
    <source>
        <dbReference type="EMBL" id="KAF2159889.1"/>
    </source>
</evidence>
<dbReference type="AlphaFoldDB" id="A0A6A6C2E4"/>
<gene>
    <name evidence="1" type="ORF">M409DRAFT_29699</name>
</gene>
<dbReference type="InterPro" id="IPR029058">
    <property type="entry name" value="AB_hydrolase_fold"/>
</dbReference>
<dbReference type="EMBL" id="ML993632">
    <property type="protein sequence ID" value="KAF2159889.1"/>
    <property type="molecule type" value="Genomic_DNA"/>
</dbReference>
<accession>A0A6A6C2E4</accession>
<organism evidence="1 2">
    <name type="scientific">Zasmidium cellare ATCC 36951</name>
    <dbReference type="NCBI Taxonomy" id="1080233"/>
    <lineage>
        <taxon>Eukaryota</taxon>
        <taxon>Fungi</taxon>
        <taxon>Dikarya</taxon>
        <taxon>Ascomycota</taxon>
        <taxon>Pezizomycotina</taxon>
        <taxon>Dothideomycetes</taxon>
        <taxon>Dothideomycetidae</taxon>
        <taxon>Mycosphaerellales</taxon>
        <taxon>Mycosphaerellaceae</taxon>
        <taxon>Zasmidium</taxon>
    </lineage>
</organism>
<dbReference type="SUPFAM" id="SSF53474">
    <property type="entry name" value="alpha/beta-Hydrolases"/>
    <property type="match status" value="1"/>
</dbReference>
<dbReference type="RefSeq" id="XP_033660778.1">
    <property type="nucleotide sequence ID" value="XM_033809585.1"/>
</dbReference>
<sequence length="110" mass="12479">MKIFYDEIVVDPSLHQPGCTRLYRIRDDGARENKAYVEQNGWVQGGSDEPVAFWRRFLVVVRAVQIEDEFFGETENEVINSSGHWVAEENPEGFAAKVLEFIGKEGDGGE</sequence>
<evidence type="ECO:0000313" key="2">
    <source>
        <dbReference type="Proteomes" id="UP000799537"/>
    </source>
</evidence>
<dbReference type="Gene3D" id="3.40.50.1820">
    <property type="entry name" value="alpha/beta hydrolase"/>
    <property type="match status" value="1"/>
</dbReference>
<proteinExistence type="predicted"/>
<reference evidence="1" key="1">
    <citation type="journal article" date="2020" name="Stud. Mycol.">
        <title>101 Dothideomycetes genomes: a test case for predicting lifestyles and emergence of pathogens.</title>
        <authorList>
            <person name="Haridas S."/>
            <person name="Albert R."/>
            <person name="Binder M."/>
            <person name="Bloem J."/>
            <person name="Labutti K."/>
            <person name="Salamov A."/>
            <person name="Andreopoulos B."/>
            <person name="Baker S."/>
            <person name="Barry K."/>
            <person name="Bills G."/>
            <person name="Bluhm B."/>
            <person name="Cannon C."/>
            <person name="Castanera R."/>
            <person name="Culley D."/>
            <person name="Daum C."/>
            <person name="Ezra D."/>
            <person name="Gonzalez J."/>
            <person name="Henrissat B."/>
            <person name="Kuo A."/>
            <person name="Liang C."/>
            <person name="Lipzen A."/>
            <person name="Lutzoni F."/>
            <person name="Magnuson J."/>
            <person name="Mondo S."/>
            <person name="Nolan M."/>
            <person name="Ohm R."/>
            <person name="Pangilinan J."/>
            <person name="Park H.-J."/>
            <person name="Ramirez L."/>
            <person name="Alfaro M."/>
            <person name="Sun H."/>
            <person name="Tritt A."/>
            <person name="Yoshinaga Y."/>
            <person name="Zwiers L.-H."/>
            <person name="Turgeon B."/>
            <person name="Goodwin S."/>
            <person name="Spatafora J."/>
            <person name="Crous P."/>
            <person name="Grigoriev I."/>
        </authorList>
    </citation>
    <scope>NUCLEOTIDE SEQUENCE</scope>
    <source>
        <strain evidence="1">ATCC 36951</strain>
    </source>
</reference>
<dbReference type="GeneID" id="54562857"/>
<protein>
    <submittedName>
        <fullName evidence="1">Uncharacterized protein</fullName>
    </submittedName>
</protein>
<keyword evidence="2" id="KW-1185">Reference proteome</keyword>